<gene>
    <name evidence="11" type="primary">apbE</name>
    <name evidence="11" type="ORF">LzC2_34950</name>
</gene>
<evidence type="ECO:0000256" key="6">
    <source>
        <dbReference type="ARBA" id="ARBA00022723"/>
    </source>
</evidence>
<keyword evidence="12" id="KW-1185">Reference proteome</keyword>
<evidence type="ECO:0000256" key="7">
    <source>
        <dbReference type="ARBA" id="ARBA00022827"/>
    </source>
</evidence>
<dbReference type="Proteomes" id="UP000609651">
    <property type="component" value="Unassembled WGS sequence"/>
</dbReference>
<evidence type="ECO:0000256" key="9">
    <source>
        <dbReference type="ARBA" id="ARBA00031306"/>
    </source>
</evidence>
<keyword evidence="8" id="KW-0460">Magnesium</keyword>
<dbReference type="Pfam" id="PF02424">
    <property type="entry name" value="ApbE"/>
    <property type="match status" value="1"/>
</dbReference>
<reference evidence="11 12" key="1">
    <citation type="journal article" date="2020" name="Syst. Appl. Microbiol.">
        <title>Alienimonas chondri sp. nov., a novel planctomycete isolated from the biofilm of the red alga Chondrus crispus.</title>
        <authorList>
            <person name="Vitorino I."/>
            <person name="Albuquerque L."/>
            <person name="Wiegand S."/>
            <person name="Kallscheuer N."/>
            <person name="da Costa M.S."/>
            <person name="Lobo-da-Cunha A."/>
            <person name="Jogler C."/>
            <person name="Lage O.M."/>
        </authorList>
    </citation>
    <scope>NUCLEOTIDE SEQUENCE [LARGE SCALE GENOMIC DNA]</scope>
    <source>
        <strain evidence="11 12">LzC2</strain>
    </source>
</reference>
<sequence length="134" mass="14288">MGVETPHRDPTGQKRSVQRGVALGGGTEFLALATSGNYRNFYELEGETVVHTIDPRTGRPVRVQADQPSLASATVLAADCATADALATAVMALGAEDGRALLERRGVAALLILRTGDRLDEVPTPRFEQVFGER</sequence>
<dbReference type="PANTHER" id="PTHR30040">
    <property type="entry name" value="THIAMINE BIOSYNTHESIS LIPOPROTEIN APBE"/>
    <property type="match status" value="1"/>
</dbReference>
<dbReference type="InterPro" id="IPR003374">
    <property type="entry name" value="ApbE-like_sf"/>
</dbReference>
<keyword evidence="5 11" id="KW-0808">Transferase</keyword>
<protein>
    <recommendedName>
        <fullName evidence="3">FAD:protein FMN transferase</fullName>
        <ecNumber evidence="2">2.7.1.180</ecNumber>
    </recommendedName>
    <alternativeName>
        <fullName evidence="9">Flavin transferase</fullName>
    </alternativeName>
</protein>
<accession>A0ABX1VHR8</accession>
<name>A0ABX1VHR8_9PLAN</name>
<evidence type="ECO:0000256" key="1">
    <source>
        <dbReference type="ARBA" id="ARBA00001946"/>
    </source>
</evidence>
<dbReference type="EMBL" id="WTPX01000149">
    <property type="protein sequence ID" value="NNJ27393.1"/>
    <property type="molecule type" value="Genomic_DNA"/>
</dbReference>
<comment type="catalytic activity">
    <reaction evidence="10">
        <text>L-threonyl-[protein] + FAD = FMN-L-threonyl-[protein] + AMP + H(+)</text>
        <dbReference type="Rhea" id="RHEA:36847"/>
        <dbReference type="Rhea" id="RHEA-COMP:11060"/>
        <dbReference type="Rhea" id="RHEA-COMP:11061"/>
        <dbReference type="ChEBI" id="CHEBI:15378"/>
        <dbReference type="ChEBI" id="CHEBI:30013"/>
        <dbReference type="ChEBI" id="CHEBI:57692"/>
        <dbReference type="ChEBI" id="CHEBI:74257"/>
        <dbReference type="ChEBI" id="CHEBI:456215"/>
        <dbReference type="EC" id="2.7.1.180"/>
    </reaction>
</comment>
<evidence type="ECO:0000256" key="5">
    <source>
        <dbReference type="ARBA" id="ARBA00022679"/>
    </source>
</evidence>
<dbReference type="SUPFAM" id="SSF143631">
    <property type="entry name" value="ApbE-like"/>
    <property type="match status" value="1"/>
</dbReference>
<evidence type="ECO:0000256" key="10">
    <source>
        <dbReference type="ARBA" id="ARBA00048540"/>
    </source>
</evidence>
<evidence type="ECO:0000313" key="12">
    <source>
        <dbReference type="Proteomes" id="UP000609651"/>
    </source>
</evidence>
<evidence type="ECO:0000256" key="8">
    <source>
        <dbReference type="ARBA" id="ARBA00022842"/>
    </source>
</evidence>
<keyword evidence="6" id="KW-0479">Metal-binding</keyword>
<comment type="caution">
    <text evidence="11">The sequence shown here is derived from an EMBL/GenBank/DDBJ whole genome shotgun (WGS) entry which is preliminary data.</text>
</comment>
<evidence type="ECO:0000256" key="2">
    <source>
        <dbReference type="ARBA" id="ARBA00011955"/>
    </source>
</evidence>
<evidence type="ECO:0000256" key="3">
    <source>
        <dbReference type="ARBA" id="ARBA00016337"/>
    </source>
</evidence>
<keyword evidence="4" id="KW-0285">Flavoprotein</keyword>
<dbReference type="GO" id="GO:0016740">
    <property type="term" value="F:transferase activity"/>
    <property type="evidence" value="ECO:0007669"/>
    <property type="project" value="UniProtKB-KW"/>
</dbReference>
<dbReference type="PANTHER" id="PTHR30040:SF2">
    <property type="entry name" value="FAD:PROTEIN FMN TRANSFERASE"/>
    <property type="match status" value="1"/>
</dbReference>
<organism evidence="11 12">
    <name type="scientific">Alienimonas chondri</name>
    <dbReference type="NCBI Taxonomy" id="2681879"/>
    <lineage>
        <taxon>Bacteria</taxon>
        <taxon>Pseudomonadati</taxon>
        <taxon>Planctomycetota</taxon>
        <taxon>Planctomycetia</taxon>
        <taxon>Planctomycetales</taxon>
        <taxon>Planctomycetaceae</taxon>
        <taxon>Alienimonas</taxon>
    </lineage>
</organism>
<proteinExistence type="predicted"/>
<evidence type="ECO:0000256" key="4">
    <source>
        <dbReference type="ARBA" id="ARBA00022630"/>
    </source>
</evidence>
<dbReference type="EC" id="2.7.1.180" evidence="2"/>
<comment type="cofactor">
    <cofactor evidence="1">
        <name>Mg(2+)</name>
        <dbReference type="ChEBI" id="CHEBI:18420"/>
    </cofactor>
</comment>
<keyword evidence="7" id="KW-0274">FAD</keyword>
<dbReference type="Gene3D" id="3.10.520.10">
    <property type="entry name" value="ApbE-like domains"/>
    <property type="match status" value="1"/>
</dbReference>
<evidence type="ECO:0000313" key="11">
    <source>
        <dbReference type="EMBL" id="NNJ27393.1"/>
    </source>
</evidence>
<dbReference type="InterPro" id="IPR024932">
    <property type="entry name" value="ApbE"/>
</dbReference>